<evidence type="ECO:0000256" key="5">
    <source>
        <dbReference type="ARBA" id="ARBA00022741"/>
    </source>
</evidence>
<dbReference type="PANTHER" id="PTHR24421:SF10">
    <property type="entry name" value="NITRATE_NITRITE SENSOR PROTEIN NARQ"/>
    <property type="match status" value="1"/>
</dbReference>
<feature type="transmembrane region" description="Helical" evidence="9">
    <location>
        <begin position="171"/>
        <end position="189"/>
    </location>
</feature>
<feature type="transmembrane region" description="Helical" evidence="9">
    <location>
        <begin position="273"/>
        <end position="293"/>
    </location>
</feature>
<evidence type="ECO:0000256" key="8">
    <source>
        <dbReference type="ARBA" id="ARBA00023012"/>
    </source>
</evidence>
<feature type="transmembrane region" description="Helical" evidence="9">
    <location>
        <begin position="235"/>
        <end position="253"/>
    </location>
</feature>
<evidence type="ECO:0000256" key="3">
    <source>
        <dbReference type="ARBA" id="ARBA00022553"/>
    </source>
</evidence>
<proteinExistence type="predicted"/>
<reference evidence="12 13" key="1">
    <citation type="submission" date="2019-05" db="EMBL/GenBank/DDBJ databases">
        <authorList>
            <person name="Lee S.D."/>
        </authorList>
    </citation>
    <scope>NUCLEOTIDE SEQUENCE [LARGE SCALE GENOMIC DNA]</scope>
    <source>
        <strain evidence="12 13">C5-26</strain>
    </source>
</reference>
<keyword evidence="3" id="KW-0597">Phosphoprotein</keyword>
<dbReference type="InterPro" id="IPR003594">
    <property type="entry name" value="HATPase_dom"/>
</dbReference>
<dbReference type="EC" id="2.7.13.3" evidence="2"/>
<evidence type="ECO:0000256" key="1">
    <source>
        <dbReference type="ARBA" id="ARBA00000085"/>
    </source>
</evidence>
<dbReference type="Gene3D" id="1.20.5.1930">
    <property type="match status" value="1"/>
</dbReference>
<keyword evidence="4" id="KW-0808">Transferase</keyword>
<evidence type="ECO:0000256" key="4">
    <source>
        <dbReference type="ARBA" id="ARBA00022679"/>
    </source>
</evidence>
<evidence type="ECO:0000256" key="6">
    <source>
        <dbReference type="ARBA" id="ARBA00022777"/>
    </source>
</evidence>
<dbReference type="Gene3D" id="3.30.565.10">
    <property type="entry name" value="Histidine kinase-like ATPase, C-terminal domain"/>
    <property type="match status" value="1"/>
</dbReference>
<keyword evidence="9" id="KW-0472">Membrane</keyword>
<keyword evidence="6" id="KW-0418">Kinase</keyword>
<keyword evidence="9" id="KW-0812">Transmembrane</keyword>
<keyword evidence="5" id="KW-0547">Nucleotide-binding</keyword>
<evidence type="ECO:0000313" key="12">
    <source>
        <dbReference type="EMBL" id="TWP38269.1"/>
    </source>
</evidence>
<dbReference type="GO" id="GO:0005524">
    <property type="term" value="F:ATP binding"/>
    <property type="evidence" value="ECO:0007669"/>
    <property type="project" value="UniProtKB-KW"/>
</dbReference>
<dbReference type="GO" id="GO:0000155">
    <property type="term" value="F:phosphorelay sensor kinase activity"/>
    <property type="evidence" value="ECO:0007669"/>
    <property type="project" value="InterPro"/>
</dbReference>
<feature type="transmembrane region" description="Helical" evidence="9">
    <location>
        <begin position="328"/>
        <end position="348"/>
    </location>
</feature>
<dbReference type="OrthoDB" id="5242012at2"/>
<feature type="transmembrane region" description="Helical" evidence="9">
    <location>
        <begin position="103"/>
        <end position="120"/>
    </location>
</feature>
<dbReference type="Pfam" id="PF07730">
    <property type="entry name" value="HisKA_3"/>
    <property type="match status" value="1"/>
</dbReference>
<name>A0A563E7I7_9MICO</name>
<evidence type="ECO:0000259" key="10">
    <source>
        <dbReference type="Pfam" id="PF02518"/>
    </source>
</evidence>
<dbReference type="InterPro" id="IPR011712">
    <property type="entry name" value="Sig_transdc_His_kin_sub3_dim/P"/>
</dbReference>
<comment type="catalytic activity">
    <reaction evidence="1">
        <text>ATP + protein L-histidine = ADP + protein N-phospho-L-histidine.</text>
        <dbReference type="EC" id="2.7.13.3"/>
    </reaction>
</comment>
<evidence type="ECO:0000256" key="9">
    <source>
        <dbReference type="SAM" id="Phobius"/>
    </source>
</evidence>
<keyword evidence="7" id="KW-0067">ATP-binding</keyword>
<dbReference type="InterPro" id="IPR036890">
    <property type="entry name" value="HATPase_C_sf"/>
</dbReference>
<dbReference type="Proteomes" id="UP000320244">
    <property type="component" value="Unassembled WGS sequence"/>
</dbReference>
<feature type="domain" description="Signal transduction histidine kinase subgroup 3 dimerisation and phosphoacceptor" evidence="11">
    <location>
        <begin position="509"/>
        <end position="575"/>
    </location>
</feature>
<sequence length="702" mass="74492">MVTSSWGGVRFRVLIVPYACGLVLWLVLGITPTLAADIPLVHEQLLAWAAHSQVAVRILHPAFPGGMGPDTTTTAQAVLQYTFSLLNFALGLLLAVRHGDARVPRLLAFALLGTAATFNMPSHRAFDIIGTPWPIQLIHFAFHIVSGVAYLWAVVLFPDGTLPRRLRVSPGRLRVGVVAVTAAVAFVSWRGSFIAHPQFFVVFFGVVVSLAGVGAQSMRLSDPATPPGQRRTTRLLTGALLPALATGLVWLAGRLVGALGWAAAAGFDVRVETWFPAVFAIVPVVLFVSIVRYRLWDVDRALRGLLSYAAIACVVGAGYVVAVTVGAVLVGGGMLATVITLTVVAVLIEPLRVWARRWANRVVFGQDLSPSEAISSLVGGLEHLSPTGEIDQLTELAVRATRAPSAALWLAEGDQWTLASVYPAQGPAPGRELAWPVTYQADRLGVLAVDGQPSAADRVLLADLSAHAGLVVHNALLTVQLARSVAMLTEQTEQLRQTRRRLIRAQDTERRRLERNLHDGAQQDLVAAIATVGALTHTRSSRRDLTRETAQLREMLTEARASVRQLCGDGRPPTLVHEGLVGALHHLAALAASSGVKATVAVTESPLTPEIEAAVYFCCSESLQNVAKYAHATRATVSLLPGPERVELVVTDDGRGFDPASADPAGGLRALQVRLAGVGGALSISSAPGLGTTLRASIPVPS</sequence>
<feature type="domain" description="Histidine kinase/HSP90-like ATPase" evidence="10">
    <location>
        <begin position="614"/>
        <end position="701"/>
    </location>
</feature>
<keyword evidence="13" id="KW-1185">Reference proteome</keyword>
<keyword evidence="8" id="KW-0902">Two-component regulatory system</keyword>
<dbReference type="Pfam" id="PF02518">
    <property type="entry name" value="HATPase_c"/>
    <property type="match status" value="1"/>
</dbReference>
<reference evidence="12 13" key="2">
    <citation type="submission" date="2019-08" db="EMBL/GenBank/DDBJ databases">
        <title>Jejuicoccus antrihumi gen. nov., sp. nov., a new member of the family Dermacoccaceae isolated from a cave.</title>
        <authorList>
            <person name="Schumann P."/>
            <person name="Kim I.S."/>
        </authorList>
    </citation>
    <scope>NUCLEOTIDE SEQUENCE [LARGE SCALE GENOMIC DNA]</scope>
    <source>
        <strain evidence="12 13">C5-26</strain>
    </source>
</reference>
<dbReference type="SUPFAM" id="SSF55874">
    <property type="entry name" value="ATPase domain of HSP90 chaperone/DNA topoisomerase II/histidine kinase"/>
    <property type="match status" value="1"/>
</dbReference>
<dbReference type="InterPro" id="IPR050482">
    <property type="entry name" value="Sensor_HK_TwoCompSys"/>
</dbReference>
<dbReference type="RefSeq" id="WP_146315246.1">
    <property type="nucleotide sequence ID" value="NZ_VCQV01000003.1"/>
</dbReference>
<feature type="transmembrane region" description="Helical" evidence="9">
    <location>
        <begin position="305"/>
        <end position="322"/>
    </location>
</feature>
<keyword evidence="9" id="KW-1133">Transmembrane helix</keyword>
<dbReference type="GO" id="GO:0046983">
    <property type="term" value="F:protein dimerization activity"/>
    <property type="evidence" value="ECO:0007669"/>
    <property type="project" value="InterPro"/>
</dbReference>
<accession>A0A563E7I7</accession>
<evidence type="ECO:0000256" key="2">
    <source>
        <dbReference type="ARBA" id="ARBA00012438"/>
    </source>
</evidence>
<dbReference type="SUPFAM" id="SSF55781">
    <property type="entry name" value="GAF domain-like"/>
    <property type="match status" value="1"/>
</dbReference>
<feature type="transmembrane region" description="Helical" evidence="9">
    <location>
        <begin position="78"/>
        <end position="96"/>
    </location>
</feature>
<feature type="transmembrane region" description="Helical" evidence="9">
    <location>
        <begin position="195"/>
        <end position="215"/>
    </location>
</feature>
<protein>
    <recommendedName>
        <fullName evidence="2">histidine kinase</fullName>
        <ecNumber evidence="2">2.7.13.3</ecNumber>
    </recommendedName>
</protein>
<dbReference type="PANTHER" id="PTHR24421">
    <property type="entry name" value="NITRATE/NITRITE SENSOR PROTEIN NARX-RELATED"/>
    <property type="match status" value="1"/>
</dbReference>
<dbReference type="GO" id="GO:0016020">
    <property type="term" value="C:membrane"/>
    <property type="evidence" value="ECO:0007669"/>
    <property type="project" value="InterPro"/>
</dbReference>
<evidence type="ECO:0000259" key="11">
    <source>
        <dbReference type="Pfam" id="PF07730"/>
    </source>
</evidence>
<gene>
    <name evidence="12" type="ORF">FGL98_03390</name>
</gene>
<evidence type="ECO:0000256" key="7">
    <source>
        <dbReference type="ARBA" id="ARBA00022840"/>
    </source>
</evidence>
<dbReference type="AlphaFoldDB" id="A0A563E7I7"/>
<dbReference type="CDD" id="cd16917">
    <property type="entry name" value="HATPase_UhpB-NarQ-NarX-like"/>
    <property type="match status" value="1"/>
</dbReference>
<organism evidence="12 13">
    <name type="scientific">Leekyejoonella antrihumi</name>
    <dbReference type="NCBI Taxonomy" id="1660198"/>
    <lineage>
        <taxon>Bacteria</taxon>
        <taxon>Bacillati</taxon>
        <taxon>Actinomycetota</taxon>
        <taxon>Actinomycetes</taxon>
        <taxon>Micrococcales</taxon>
        <taxon>Dermacoccaceae</taxon>
        <taxon>Leekyejoonella</taxon>
    </lineage>
</organism>
<evidence type="ECO:0000313" key="13">
    <source>
        <dbReference type="Proteomes" id="UP000320244"/>
    </source>
</evidence>
<dbReference type="EMBL" id="VCQV01000003">
    <property type="protein sequence ID" value="TWP38269.1"/>
    <property type="molecule type" value="Genomic_DNA"/>
</dbReference>
<feature type="transmembrane region" description="Helical" evidence="9">
    <location>
        <begin position="140"/>
        <end position="159"/>
    </location>
</feature>
<comment type="caution">
    <text evidence="12">The sequence shown here is derived from an EMBL/GenBank/DDBJ whole genome shotgun (WGS) entry which is preliminary data.</text>
</comment>